<name>A0AAV7PZE4_PLEWA</name>
<keyword evidence="4" id="KW-1185">Reference proteome</keyword>
<dbReference type="AlphaFoldDB" id="A0AAV7PZE4"/>
<comment type="similarity">
    <text evidence="1">Belongs to the Luc7 family.</text>
</comment>
<dbReference type="GO" id="GO:0006376">
    <property type="term" value="P:mRNA splice site recognition"/>
    <property type="evidence" value="ECO:0007669"/>
    <property type="project" value="InterPro"/>
</dbReference>
<dbReference type="GO" id="GO:0005685">
    <property type="term" value="C:U1 snRNP"/>
    <property type="evidence" value="ECO:0007669"/>
    <property type="project" value="InterPro"/>
</dbReference>
<gene>
    <name evidence="3" type="ORF">NDU88_010615</name>
</gene>
<evidence type="ECO:0008006" key="5">
    <source>
        <dbReference type="Google" id="ProtNLM"/>
    </source>
</evidence>
<evidence type="ECO:0000256" key="2">
    <source>
        <dbReference type="SAM" id="MobiDB-lite"/>
    </source>
</evidence>
<organism evidence="3 4">
    <name type="scientific">Pleurodeles waltl</name>
    <name type="common">Iberian ribbed newt</name>
    <dbReference type="NCBI Taxonomy" id="8319"/>
    <lineage>
        <taxon>Eukaryota</taxon>
        <taxon>Metazoa</taxon>
        <taxon>Chordata</taxon>
        <taxon>Craniata</taxon>
        <taxon>Vertebrata</taxon>
        <taxon>Euteleostomi</taxon>
        <taxon>Amphibia</taxon>
        <taxon>Batrachia</taxon>
        <taxon>Caudata</taxon>
        <taxon>Salamandroidea</taxon>
        <taxon>Salamandridae</taxon>
        <taxon>Pleurodelinae</taxon>
        <taxon>Pleurodeles</taxon>
    </lineage>
</organism>
<accession>A0AAV7PZE4</accession>
<feature type="region of interest" description="Disordered" evidence="2">
    <location>
        <begin position="109"/>
        <end position="130"/>
    </location>
</feature>
<sequence length="433" mass="50328">MLSAAQLLDELMGRDRDLAPDKKRTDVPWDHDSVCKFYLCAFCPAELFTNTRSDLGPCEKIHDEALRKQYEESSRYLRMGYERDFMRYLQGLLVEVERRIRRGHARVALFQSQQDDDDGPGPASGPVPGRNEEKVQALTQKIDKLLEHIEALGSEGKVEEAQDVAKRVERLKGEIEYLRSTPSAMELIAAQEKPMEVCEICGAFLIVGDKQARVDDHFMGKRHLGYARIKATIAELRDKLRRRSEEPERENRLKKDKDRDEKERGRGDDKKRRRGEEEKENGSKKARDRDRRERSGSRGRRSSRPADERGGGSREPRRSRSRERRRSRSRERRRSRERMEKKRRSRSRERRPKSLDRKSNTNRSPSRESEKEMQAKEEETQLSEENRSRRSASREKLSEVTNSEPLEGGTINEVANGTGDDTKSEGEIESDEN</sequence>
<evidence type="ECO:0000313" key="3">
    <source>
        <dbReference type="EMBL" id="KAJ1132289.1"/>
    </source>
</evidence>
<comment type="caution">
    <text evidence="3">The sequence shown here is derived from an EMBL/GenBank/DDBJ whole genome shotgun (WGS) entry which is preliminary data.</text>
</comment>
<protein>
    <recommendedName>
        <fullName evidence="5">Luc7-like protein 3</fullName>
    </recommendedName>
</protein>
<feature type="region of interest" description="Disordered" evidence="2">
    <location>
        <begin position="241"/>
        <end position="433"/>
    </location>
</feature>
<dbReference type="Proteomes" id="UP001066276">
    <property type="component" value="Chromosome 7"/>
</dbReference>
<feature type="compositionally biased region" description="Basic residues" evidence="2">
    <location>
        <begin position="319"/>
        <end position="351"/>
    </location>
</feature>
<dbReference type="EMBL" id="JANPWB010000011">
    <property type="protein sequence ID" value="KAJ1132289.1"/>
    <property type="molecule type" value="Genomic_DNA"/>
</dbReference>
<feature type="compositionally biased region" description="Basic and acidic residues" evidence="2">
    <location>
        <begin position="304"/>
        <end position="318"/>
    </location>
</feature>
<dbReference type="GO" id="GO:0003729">
    <property type="term" value="F:mRNA binding"/>
    <property type="evidence" value="ECO:0007669"/>
    <property type="project" value="InterPro"/>
</dbReference>
<dbReference type="PANTHER" id="PTHR12375">
    <property type="entry name" value="RNA-BINDING PROTEIN LUC7-RELATED"/>
    <property type="match status" value="1"/>
</dbReference>
<proteinExistence type="inferred from homology"/>
<feature type="compositionally biased region" description="Low complexity" evidence="2">
    <location>
        <begin position="120"/>
        <end position="129"/>
    </location>
</feature>
<dbReference type="Pfam" id="PF03194">
    <property type="entry name" value="LUC7"/>
    <property type="match status" value="1"/>
</dbReference>
<feature type="compositionally biased region" description="Basic and acidic residues" evidence="2">
    <location>
        <begin position="241"/>
        <end position="296"/>
    </location>
</feature>
<evidence type="ECO:0000256" key="1">
    <source>
        <dbReference type="ARBA" id="ARBA00005655"/>
    </source>
</evidence>
<feature type="compositionally biased region" description="Basic and acidic residues" evidence="2">
    <location>
        <begin position="352"/>
        <end position="398"/>
    </location>
</feature>
<dbReference type="InterPro" id="IPR004882">
    <property type="entry name" value="Luc7-rel"/>
</dbReference>
<evidence type="ECO:0000313" key="4">
    <source>
        <dbReference type="Proteomes" id="UP001066276"/>
    </source>
</evidence>
<reference evidence="3" key="1">
    <citation type="journal article" date="2022" name="bioRxiv">
        <title>Sequencing and chromosome-scale assembly of the giantPleurodeles waltlgenome.</title>
        <authorList>
            <person name="Brown T."/>
            <person name="Elewa A."/>
            <person name="Iarovenko S."/>
            <person name="Subramanian E."/>
            <person name="Araus A.J."/>
            <person name="Petzold A."/>
            <person name="Susuki M."/>
            <person name="Suzuki K.-i.T."/>
            <person name="Hayashi T."/>
            <person name="Toyoda A."/>
            <person name="Oliveira C."/>
            <person name="Osipova E."/>
            <person name="Leigh N.D."/>
            <person name="Simon A."/>
            <person name="Yun M.H."/>
        </authorList>
    </citation>
    <scope>NUCLEOTIDE SEQUENCE</scope>
    <source>
        <strain evidence="3">20211129_DDA</strain>
        <tissue evidence="3">Liver</tissue>
    </source>
</reference>